<dbReference type="Proteomes" id="UP000501387">
    <property type="component" value="Chromosome"/>
</dbReference>
<dbReference type="GO" id="GO:0006313">
    <property type="term" value="P:DNA transposition"/>
    <property type="evidence" value="ECO:0007669"/>
    <property type="project" value="InterPro"/>
</dbReference>
<dbReference type="GO" id="GO:0003677">
    <property type="term" value="F:DNA binding"/>
    <property type="evidence" value="ECO:0007669"/>
    <property type="project" value="InterPro"/>
</dbReference>
<dbReference type="EMBL" id="CP049934">
    <property type="protein sequence ID" value="QIM15519.1"/>
    <property type="molecule type" value="Genomic_DNA"/>
</dbReference>
<proteinExistence type="predicted"/>
<dbReference type="SUPFAM" id="SSF53098">
    <property type="entry name" value="Ribonuclease H-like"/>
    <property type="match status" value="1"/>
</dbReference>
<sequence>MSVFVRKVQTKSGATAVQIVTKTGRQVTGIDHIGSAHTDTDLALLTDIARQRIRERERDAGQGEFDFGLAPSPASTALLARAYSRLLYDTLAGVYAQLGFASAVDDAVFRDLVIARIIEPASKLDTIRILDELGLTPPSNTGIHRSLNRAADENYRDQFSKACVEFRGTKQLTLVLYDVTTLFFQVEQEDDYRIPGLSKERRLEPQIVVGLLVDERGFPLQLHSFEGNKAETLTLVPVLDAFRAQHPDVAVSVACDAGMLSAANLLALEDAGYSFIVGSRIAKTPYDIAEFQNDGGILNDGQIFESQQWFGRGETRRQRRVVYQYREKRARLDLRNIEKQVEKARNVVAGTSAVKKGRFLKITDAKKSIDEALVESAKQRAGVKGYVTNLPILTASATTVIDAYHQLFNVEASFRMAKTDLRARPIFHRQREKIEAHLTVVFCAIAVSRHIQEVTGVSIKRFVKVLAPVKDAVIVVEGIEHTIPAAITDEVALLLKGLTVMGGGH</sequence>
<evidence type="ECO:0000259" key="1">
    <source>
        <dbReference type="Pfam" id="PF01609"/>
    </source>
</evidence>
<dbReference type="NCBIfam" id="NF033559">
    <property type="entry name" value="transpos_IS1634"/>
    <property type="match status" value="1"/>
</dbReference>
<dbReference type="AlphaFoldDB" id="A0A6G8FGX1"/>
<dbReference type="KEGG" id="lins:G7067_02390"/>
<dbReference type="EMBL" id="CP049934">
    <property type="protein sequence ID" value="QIM16040.1"/>
    <property type="molecule type" value="Genomic_DNA"/>
</dbReference>
<dbReference type="InterPro" id="IPR047654">
    <property type="entry name" value="IS1634_transpos"/>
</dbReference>
<protein>
    <submittedName>
        <fullName evidence="2">IS1634 family transposase</fullName>
    </submittedName>
</protein>
<dbReference type="InterPro" id="IPR002559">
    <property type="entry name" value="Transposase_11"/>
</dbReference>
<evidence type="ECO:0000313" key="2">
    <source>
        <dbReference type="EMBL" id="QIM15519.1"/>
    </source>
</evidence>
<dbReference type="Pfam" id="PF01609">
    <property type="entry name" value="DDE_Tnp_1"/>
    <property type="match status" value="1"/>
</dbReference>
<evidence type="ECO:0000313" key="3">
    <source>
        <dbReference type="EMBL" id="QIM16040.1"/>
    </source>
</evidence>
<keyword evidence="4" id="KW-1185">Reference proteome</keyword>
<reference evidence="2 4" key="1">
    <citation type="submission" date="2020-03" db="EMBL/GenBank/DDBJ databases">
        <title>Leucobacter sp. nov., isolated from beetles.</title>
        <authorList>
            <person name="Hyun D.-W."/>
            <person name="Bae J.-W."/>
        </authorList>
    </citation>
    <scope>NUCLEOTIDE SEQUENCE [LARGE SCALE GENOMIC DNA]</scope>
    <source>
        <strain evidence="2 4">HDW9B</strain>
    </source>
</reference>
<gene>
    <name evidence="2" type="ORF">G7067_02390</name>
    <name evidence="3" type="ORF">G7067_05785</name>
</gene>
<organism evidence="2 4">
    <name type="scientific">Leucobacter insecticola</name>
    <dbReference type="NCBI Taxonomy" id="2714934"/>
    <lineage>
        <taxon>Bacteria</taxon>
        <taxon>Bacillati</taxon>
        <taxon>Actinomycetota</taxon>
        <taxon>Actinomycetes</taxon>
        <taxon>Micrococcales</taxon>
        <taxon>Microbacteriaceae</taxon>
        <taxon>Leucobacter</taxon>
    </lineage>
</organism>
<accession>A0A6G8FGX1</accession>
<name>A0A6G8FGX1_9MICO</name>
<dbReference type="InterPro" id="IPR012337">
    <property type="entry name" value="RNaseH-like_sf"/>
</dbReference>
<feature type="domain" description="Transposase IS4-like" evidence="1">
    <location>
        <begin position="196"/>
        <end position="445"/>
    </location>
</feature>
<evidence type="ECO:0000313" key="4">
    <source>
        <dbReference type="Proteomes" id="UP000501387"/>
    </source>
</evidence>
<dbReference type="RefSeq" id="WP_166321685.1">
    <property type="nucleotide sequence ID" value="NZ_CP049934.1"/>
</dbReference>
<dbReference type="GO" id="GO:0004803">
    <property type="term" value="F:transposase activity"/>
    <property type="evidence" value="ECO:0007669"/>
    <property type="project" value="InterPro"/>
</dbReference>
<dbReference type="KEGG" id="lins:G7067_05785"/>